<evidence type="ECO:0008006" key="5">
    <source>
        <dbReference type="Google" id="ProtNLM"/>
    </source>
</evidence>
<feature type="region of interest" description="Disordered" evidence="1">
    <location>
        <begin position="1"/>
        <end position="191"/>
    </location>
</feature>
<sequence>MSGGVRYWNEETQRWEDGDGSGTATGPVTPPPPARPGAVPTWPPGVPGAAGGESDGAPSADGTVTPTAGPVAPVWPPAAGSVGAEAAPDQTVGAAAGSGSTEPPPAATGPSAEAAPVLPPPPSPPAGWPGTGGGSTWHGPGAAGAPGAPDGGWSSVEQLGGGSAPSAEWSGTSWSTAAQTSAQPAATAPAAGTNRRIVWSVLAGVAAVGVAVTLMLTLAGGGDEDDKAGDVSPTPTGVVSQQSGPYESPTPSPTEDTASPLASPELPAGYELYEDKEGFRVARPAGWSRTTVASKYGIDVVNYRSADGERRLQVYQVAEESPEASFELYLSADTPKPDGFEQLDLQPVEEDGFTGERLEYRADSLSGEPDVGPWHVYDERFVAQDGLIYAIAAYGPENDGGQDELELLTTALSGFCAPYACDAASID</sequence>
<keyword evidence="2" id="KW-0812">Transmembrane</keyword>
<feature type="compositionally biased region" description="Basic and acidic residues" evidence="1">
    <location>
        <begin position="8"/>
        <end position="17"/>
    </location>
</feature>
<dbReference type="EMBL" id="JAUSZV010000005">
    <property type="protein sequence ID" value="MDQ0908174.1"/>
    <property type="molecule type" value="Genomic_DNA"/>
</dbReference>
<feature type="compositionally biased region" description="Pro residues" evidence="1">
    <location>
        <begin position="28"/>
        <end position="46"/>
    </location>
</feature>
<feature type="compositionally biased region" description="Gly residues" evidence="1">
    <location>
        <begin position="129"/>
        <end position="144"/>
    </location>
</feature>
<dbReference type="AlphaFoldDB" id="A0AAW8FEK6"/>
<feature type="transmembrane region" description="Helical" evidence="2">
    <location>
        <begin position="197"/>
        <end position="219"/>
    </location>
</feature>
<keyword evidence="2" id="KW-1133">Transmembrane helix</keyword>
<evidence type="ECO:0000313" key="4">
    <source>
        <dbReference type="Proteomes" id="UP001234216"/>
    </source>
</evidence>
<dbReference type="Proteomes" id="UP001234216">
    <property type="component" value="Unassembled WGS sequence"/>
</dbReference>
<dbReference type="RefSeq" id="WP_306977290.1">
    <property type="nucleotide sequence ID" value="NZ_JAUSZV010000005.1"/>
</dbReference>
<organism evidence="3 4">
    <name type="scientific">Streptomyces canus</name>
    <dbReference type="NCBI Taxonomy" id="58343"/>
    <lineage>
        <taxon>Bacteria</taxon>
        <taxon>Bacillati</taxon>
        <taxon>Actinomycetota</taxon>
        <taxon>Actinomycetes</taxon>
        <taxon>Kitasatosporales</taxon>
        <taxon>Streptomycetaceae</taxon>
        <taxon>Streptomyces</taxon>
        <taxon>Streptomyces aurantiacus group</taxon>
    </lineage>
</organism>
<gene>
    <name evidence="3" type="ORF">QFZ22_004159</name>
</gene>
<comment type="caution">
    <text evidence="3">The sequence shown here is derived from an EMBL/GenBank/DDBJ whole genome shotgun (WGS) entry which is preliminary data.</text>
</comment>
<feature type="region of interest" description="Disordered" evidence="1">
    <location>
        <begin position="223"/>
        <end position="265"/>
    </location>
</feature>
<feature type="compositionally biased region" description="Pro residues" evidence="1">
    <location>
        <begin position="117"/>
        <end position="127"/>
    </location>
</feature>
<feature type="compositionally biased region" description="Polar residues" evidence="1">
    <location>
        <begin position="233"/>
        <end position="245"/>
    </location>
</feature>
<keyword evidence="2" id="KW-0472">Membrane</keyword>
<reference evidence="3" key="1">
    <citation type="submission" date="2023-07" db="EMBL/GenBank/DDBJ databases">
        <title>Comparative genomics of wheat-associated soil bacteria to identify genetic determinants of phenazine resistance.</title>
        <authorList>
            <person name="Mouncey N."/>
        </authorList>
    </citation>
    <scope>NUCLEOTIDE SEQUENCE</scope>
    <source>
        <strain evidence="3">V4I22</strain>
    </source>
</reference>
<proteinExistence type="predicted"/>
<feature type="compositionally biased region" description="Low complexity" evidence="1">
    <location>
        <begin position="62"/>
        <end position="84"/>
    </location>
</feature>
<accession>A0AAW8FEK6</accession>
<name>A0AAW8FEK6_9ACTN</name>
<evidence type="ECO:0000256" key="2">
    <source>
        <dbReference type="SAM" id="Phobius"/>
    </source>
</evidence>
<protein>
    <recommendedName>
        <fullName evidence="5">Serine/arginine repetitive matrix protein 2</fullName>
    </recommendedName>
</protein>
<evidence type="ECO:0000256" key="1">
    <source>
        <dbReference type="SAM" id="MobiDB-lite"/>
    </source>
</evidence>
<feature type="compositionally biased region" description="Low complexity" evidence="1">
    <location>
        <begin position="169"/>
        <end position="191"/>
    </location>
</feature>
<evidence type="ECO:0000313" key="3">
    <source>
        <dbReference type="EMBL" id="MDQ0908174.1"/>
    </source>
</evidence>